<evidence type="ECO:0000313" key="2">
    <source>
        <dbReference type="EMBL" id="KRH93536.1"/>
    </source>
</evidence>
<organism evidence="2 3">
    <name type="scientific">Pseudoloma neurophilia</name>
    <dbReference type="NCBI Taxonomy" id="146866"/>
    <lineage>
        <taxon>Eukaryota</taxon>
        <taxon>Fungi</taxon>
        <taxon>Fungi incertae sedis</taxon>
        <taxon>Microsporidia</taxon>
        <taxon>Pseudoloma</taxon>
    </lineage>
</organism>
<accession>A0A0R0M3Y5</accession>
<proteinExistence type="predicted"/>
<evidence type="ECO:0000313" key="3">
    <source>
        <dbReference type="Proteomes" id="UP000051530"/>
    </source>
</evidence>
<protein>
    <submittedName>
        <fullName evidence="2">Uncharacterized protein</fullName>
    </submittedName>
</protein>
<comment type="caution">
    <text evidence="2">The sequence shown here is derived from an EMBL/GenBank/DDBJ whole genome shotgun (WGS) entry which is preliminary data.</text>
</comment>
<feature type="region of interest" description="Disordered" evidence="1">
    <location>
        <begin position="1"/>
        <end position="31"/>
    </location>
</feature>
<keyword evidence="3" id="KW-1185">Reference proteome</keyword>
<feature type="non-terminal residue" evidence="2">
    <location>
        <position position="1"/>
    </location>
</feature>
<dbReference type="EMBL" id="LGUB01000303">
    <property type="protein sequence ID" value="KRH93536.1"/>
    <property type="molecule type" value="Genomic_DNA"/>
</dbReference>
<sequence length="73" mass="8321">QEVKVSSTPSRGPKHNQIRSNNVQKFPIPGKNSTGIAQNQVKWSKIVSLYFLQINSQIFSPLKSPINNFKRRL</sequence>
<feature type="compositionally biased region" description="Polar residues" evidence="1">
    <location>
        <begin position="1"/>
        <end position="10"/>
    </location>
</feature>
<gene>
    <name evidence="2" type="ORF">M153_7950004216</name>
</gene>
<dbReference type="VEuPathDB" id="MicrosporidiaDB:M153_7950004216"/>
<dbReference type="AlphaFoldDB" id="A0A0R0M3Y5"/>
<dbReference type="Proteomes" id="UP000051530">
    <property type="component" value="Unassembled WGS sequence"/>
</dbReference>
<reference evidence="2 3" key="1">
    <citation type="submission" date="2015-07" db="EMBL/GenBank/DDBJ databases">
        <title>The genome of Pseudoloma neurophilia, a relevant intracellular parasite of the zebrafish.</title>
        <authorList>
            <person name="Ndikumana S."/>
            <person name="Pelin A."/>
            <person name="Sanders J."/>
            <person name="Corradi N."/>
        </authorList>
    </citation>
    <scope>NUCLEOTIDE SEQUENCE [LARGE SCALE GENOMIC DNA]</scope>
    <source>
        <strain evidence="2 3">MK1</strain>
    </source>
</reference>
<name>A0A0R0M3Y5_9MICR</name>
<evidence type="ECO:0000256" key="1">
    <source>
        <dbReference type="SAM" id="MobiDB-lite"/>
    </source>
</evidence>